<gene>
    <name evidence="2" type="ORF">AVDCRST_MAG67-1264</name>
</gene>
<evidence type="ECO:0000256" key="1">
    <source>
        <dbReference type="SAM" id="MobiDB-lite"/>
    </source>
</evidence>
<organism evidence="2">
    <name type="scientific">uncultured Solirubrobacteraceae bacterium</name>
    <dbReference type="NCBI Taxonomy" id="1162706"/>
    <lineage>
        <taxon>Bacteria</taxon>
        <taxon>Bacillati</taxon>
        <taxon>Actinomycetota</taxon>
        <taxon>Thermoleophilia</taxon>
        <taxon>Solirubrobacterales</taxon>
        <taxon>Solirubrobacteraceae</taxon>
        <taxon>environmental samples</taxon>
    </lineage>
</organism>
<proteinExistence type="predicted"/>
<feature type="compositionally biased region" description="Basic residues" evidence="1">
    <location>
        <begin position="64"/>
        <end position="79"/>
    </location>
</feature>
<reference evidence="2" key="1">
    <citation type="submission" date="2020-02" db="EMBL/GenBank/DDBJ databases">
        <authorList>
            <person name="Meier V. D."/>
        </authorList>
    </citation>
    <scope>NUCLEOTIDE SEQUENCE</scope>
    <source>
        <strain evidence="2">AVDCRST_MAG67</strain>
    </source>
</reference>
<evidence type="ECO:0000313" key="2">
    <source>
        <dbReference type="EMBL" id="CAA9489639.1"/>
    </source>
</evidence>
<feature type="compositionally biased region" description="Basic residues" evidence="1">
    <location>
        <begin position="42"/>
        <end position="52"/>
    </location>
</feature>
<dbReference type="AlphaFoldDB" id="A0A6J4SEF8"/>
<feature type="compositionally biased region" description="Basic residues" evidence="1">
    <location>
        <begin position="1"/>
        <end position="21"/>
    </location>
</feature>
<feature type="region of interest" description="Disordered" evidence="1">
    <location>
        <begin position="1"/>
        <end position="94"/>
    </location>
</feature>
<feature type="compositionally biased region" description="Basic and acidic residues" evidence="1">
    <location>
        <begin position="31"/>
        <end position="41"/>
    </location>
</feature>
<feature type="non-terminal residue" evidence="2">
    <location>
        <position position="1"/>
    </location>
</feature>
<sequence>GLHRLSHHPVHHRPRRRRARAARPAGQGPDGARDDDPDRHRQLAVRRLHRARGLQPRSRISAGVHRRRARRVCHSPLARRRVDGSGRPARRPLL</sequence>
<dbReference type="EMBL" id="CADCVQ010000060">
    <property type="protein sequence ID" value="CAA9489639.1"/>
    <property type="molecule type" value="Genomic_DNA"/>
</dbReference>
<feature type="non-terminal residue" evidence="2">
    <location>
        <position position="94"/>
    </location>
</feature>
<accession>A0A6J4SEF8</accession>
<protein>
    <submittedName>
        <fullName evidence="2">Uncharacterized protein</fullName>
    </submittedName>
</protein>
<name>A0A6J4SEF8_9ACTN</name>